<feature type="domain" description="Fe-S metabolism associated" evidence="2">
    <location>
        <begin position="11"/>
        <end position="129"/>
    </location>
</feature>
<dbReference type="Pfam" id="PF02657">
    <property type="entry name" value="SufE"/>
    <property type="match status" value="1"/>
</dbReference>
<dbReference type="Gene3D" id="3.90.1010.10">
    <property type="match status" value="1"/>
</dbReference>
<organism evidence="3 4">
    <name type="scientific">Sphingobacterium corticis</name>
    <dbReference type="NCBI Taxonomy" id="1812823"/>
    <lineage>
        <taxon>Bacteria</taxon>
        <taxon>Pseudomonadati</taxon>
        <taxon>Bacteroidota</taxon>
        <taxon>Sphingobacteriia</taxon>
        <taxon>Sphingobacteriales</taxon>
        <taxon>Sphingobacteriaceae</taxon>
        <taxon>Sphingobacterium</taxon>
    </lineage>
</organism>
<gene>
    <name evidence="3" type="ORF">ACFSQ3_06500</name>
</gene>
<keyword evidence="4" id="KW-1185">Reference proteome</keyword>
<comment type="caution">
    <text evidence="3">The sequence shown here is derived from an EMBL/GenBank/DDBJ whole genome shotgun (WGS) entry which is preliminary data.</text>
</comment>
<dbReference type="InterPro" id="IPR003808">
    <property type="entry name" value="Fe-S_metab-assoc_dom"/>
</dbReference>
<dbReference type="RefSeq" id="WP_380868629.1">
    <property type="nucleotide sequence ID" value="NZ_JBHUMA010000006.1"/>
</dbReference>
<dbReference type="PANTHER" id="PTHR43597">
    <property type="entry name" value="SULFUR ACCEPTOR PROTEIN CSDE"/>
    <property type="match status" value="1"/>
</dbReference>
<protein>
    <submittedName>
        <fullName evidence="3">SufE family protein</fullName>
    </submittedName>
</protein>
<evidence type="ECO:0000313" key="3">
    <source>
        <dbReference type="EMBL" id="MFD2598598.1"/>
    </source>
</evidence>
<accession>A0ABW5NL03</accession>
<dbReference type="SUPFAM" id="SSF82649">
    <property type="entry name" value="SufE/NifU"/>
    <property type="match status" value="1"/>
</dbReference>
<evidence type="ECO:0000259" key="2">
    <source>
        <dbReference type="Pfam" id="PF02657"/>
    </source>
</evidence>
<dbReference type="EMBL" id="JBHUMA010000006">
    <property type="protein sequence ID" value="MFD2598598.1"/>
    <property type="molecule type" value="Genomic_DNA"/>
</dbReference>
<reference evidence="4" key="1">
    <citation type="journal article" date="2019" name="Int. J. Syst. Evol. Microbiol.">
        <title>The Global Catalogue of Microorganisms (GCM) 10K type strain sequencing project: providing services to taxonomists for standard genome sequencing and annotation.</title>
        <authorList>
            <consortium name="The Broad Institute Genomics Platform"/>
            <consortium name="The Broad Institute Genome Sequencing Center for Infectious Disease"/>
            <person name="Wu L."/>
            <person name="Ma J."/>
        </authorList>
    </citation>
    <scope>NUCLEOTIDE SEQUENCE [LARGE SCALE GENOMIC DNA]</scope>
    <source>
        <strain evidence="4">KCTC 42248</strain>
    </source>
</reference>
<comment type="similarity">
    <text evidence="1">Belongs to the SufE family.</text>
</comment>
<dbReference type="Proteomes" id="UP001597393">
    <property type="component" value="Unassembled WGS sequence"/>
</dbReference>
<evidence type="ECO:0000256" key="1">
    <source>
        <dbReference type="ARBA" id="ARBA00010282"/>
    </source>
</evidence>
<proteinExistence type="inferred from homology"/>
<evidence type="ECO:0000313" key="4">
    <source>
        <dbReference type="Proteomes" id="UP001597393"/>
    </source>
</evidence>
<dbReference type="PANTHER" id="PTHR43597:SF5">
    <property type="entry name" value="SUFE-LIKE PROTEIN 2, CHLOROPLASTIC"/>
    <property type="match status" value="1"/>
</dbReference>
<sequence>MTINEIQDELIEDFAFYEDWMEKYEYIIQLGKELPLIEEAYKQDEYIIKGCQSKVWLKPDMQAGKIEFTADSDAVITKGLVSLMVKVLSGHTPKEIADADLYFIDQIGLKEHLSPTRANGLLSMVKQMKLYAIALQMK</sequence>
<name>A0ABW5NL03_9SPHI</name>